<feature type="domain" description="Carrier" evidence="10">
    <location>
        <begin position="3626"/>
        <end position="3701"/>
    </location>
</feature>
<dbReference type="Pfam" id="PF14765">
    <property type="entry name" value="PS-DH"/>
    <property type="match status" value="2"/>
</dbReference>
<evidence type="ECO:0000259" key="11">
    <source>
        <dbReference type="PROSITE" id="PS52004"/>
    </source>
</evidence>
<feature type="active site" description="Proton acceptor; for dehydratase activity" evidence="9">
    <location>
        <position position="936"/>
    </location>
</feature>
<evidence type="ECO:0000256" key="3">
    <source>
        <dbReference type="ARBA" id="ARBA00022450"/>
    </source>
</evidence>
<dbReference type="SUPFAM" id="SSF53901">
    <property type="entry name" value="Thiolase-like"/>
    <property type="match status" value="2"/>
</dbReference>
<dbReference type="InterPro" id="IPR014030">
    <property type="entry name" value="Ketoacyl_synth_N"/>
</dbReference>
<dbReference type="PANTHER" id="PTHR43775:SF51">
    <property type="entry name" value="INACTIVE PHENOLPHTHIOCEROL SYNTHESIS POLYKETIDE SYNTHASE TYPE I PKS1-RELATED"/>
    <property type="match status" value="1"/>
</dbReference>
<dbReference type="Gene3D" id="3.10.129.110">
    <property type="entry name" value="Polyketide synthase dehydratase"/>
    <property type="match status" value="2"/>
</dbReference>
<dbReference type="InterPro" id="IPR006162">
    <property type="entry name" value="Ppantetheine_attach_site"/>
</dbReference>
<feature type="region of interest" description="C-terminal hotdog fold" evidence="9">
    <location>
        <begin position="1040"/>
        <end position="1191"/>
    </location>
</feature>
<dbReference type="CDD" id="cd05195">
    <property type="entry name" value="enoyl_red"/>
    <property type="match status" value="1"/>
</dbReference>
<feature type="region of interest" description="N-terminal hotdog fold" evidence="9">
    <location>
        <begin position="904"/>
        <end position="1028"/>
    </location>
</feature>
<dbReference type="CDD" id="cd08956">
    <property type="entry name" value="KR_3_FAS_SDR_x"/>
    <property type="match status" value="2"/>
</dbReference>
<organism evidence="13 14">
    <name type="scientific">Actinomadura monticuli</name>
    <dbReference type="NCBI Taxonomy" id="3097367"/>
    <lineage>
        <taxon>Bacteria</taxon>
        <taxon>Bacillati</taxon>
        <taxon>Actinomycetota</taxon>
        <taxon>Actinomycetes</taxon>
        <taxon>Streptosporangiales</taxon>
        <taxon>Thermomonosporaceae</taxon>
        <taxon>Actinomadura</taxon>
    </lineage>
</organism>
<evidence type="ECO:0000259" key="10">
    <source>
        <dbReference type="PROSITE" id="PS50075"/>
    </source>
</evidence>
<protein>
    <submittedName>
        <fullName evidence="13">SDR family NAD(P)-dependent oxidoreductase</fullName>
    </submittedName>
</protein>
<dbReference type="InterPro" id="IPR016039">
    <property type="entry name" value="Thiolase-like"/>
</dbReference>
<dbReference type="InterPro" id="IPR057326">
    <property type="entry name" value="KR_dom"/>
</dbReference>
<dbReference type="SUPFAM" id="SSF51735">
    <property type="entry name" value="NAD(P)-binding Rossmann-fold domains"/>
    <property type="match status" value="5"/>
</dbReference>
<feature type="domain" description="Carrier" evidence="10">
    <location>
        <begin position="1644"/>
        <end position="1719"/>
    </location>
</feature>
<dbReference type="InterPro" id="IPR016036">
    <property type="entry name" value="Malonyl_transacylase_ACP-bd"/>
</dbReference>
<sequence>MATERQLVDYLKRVAADLHDTRQRLQEAEERNAEPVAVVGMACRFPGGVRSPEDLWDLVASGRDAIGAFPSNRGWDLDGLYHPDPDHPGTCYVREGGFLHDADRFDAAFFGISPREALDANPQQRVLLETAWELLERAGVDPASLKGTATGVYVGTATTGNGARGDGATEGYAGNAPSVLSGRIAYTLGLEGPALTVETACSSSLAATHLAAQALRQGDCSLAMAGGVTVMPTPEVFTGFSRQRGLAPDGRCKPFAASADGTGWGEGVGLLLLERLSDARRNGHRVLALIRGSAVNQDGASNGFTAPNGPSQQRVIRQALASARLSPSEVDAVEAHGTGTPLGDPIEADALLATYGRNRPEDRPLWLGSVKSNIGHTQGAAGVAGLIKMIMALRRGVLPPTLHAADPTPHVDWSAGTVRLLTEAREWPRTGRPLRAGVSSFGISGTNAHVIVEEAAEEAEPEAGRCDPVGVVPWVVSARGAEALRAQAVRLKEFAAASGASVVDVGWSLLRARSLFEHRLVAVGSSCGELVAGLEAADPVEPVEGGSVWLFSGQGSQRVGMGAGLYERFPVFAETFDEVCGLLDPYLEHPLRQVVFEGPAEVLDHTTYAQSALFAVEVSLARLLTSMGVRPDAVIGHSIGEVAAAHVAGVFDLADACRLVGARATLMGRLPAGGAMAALQASADEVTVPDGVSVAALNTPDGTVISGPAEPVARLEAEWRERGRKTRRLRVSHAFHSALMEPMLDEFAEAIGGLAFAEPSIPLICNVTGQAADARIAGPAYWVRQVREPVRFQPAVAEVADRAGTFVELGPDPVLATAVQHTVDDAAAVAVLDGEHPDAVAFGRALGYLHAAGTDVDWSPWFPADPAPRVVDLPTYAFQRRRFWPSEWRGDRDAAGLGLTPAGHPLLGAAVELAEGDAFLLTGRLDGSAGSWLGDHVVAGTAVVAGAVFVEWALRAADGAGCATVDDLTLRAPLVLPPSGGVRVQVAVGAADGDGRRELHVYSRPDDENAEAWECHASGALVPRSTPAGVPPEAWPPPGAEPLDVDGLYERAAAAGYEYGPAFRAVRAAWRQGDDLLAEVDLPKEAGDEDGFTVHPVLLDAALHTALLAGRSGERAEGADGEDGDGTVWIPFDWHGVSLHATGATTVRVRLSPGDDGDRRTLRLLLADPAGRPVLGVDELWMRPVEARRFQAALQSTAHGLFTLDWTPAAPGDDAEPVAVLDPGPVGPRLVEAALQAEPPPSSVLPVEVGGAEGDDAAGAGRAAVERVLETAMAWLAEPRLAGVRLAFVMRGGLAEAGVWGLVRSAQAEHPDRFLLVDAAGEADVGPADAVRLALGAGEEQVRVRDGRVLVPRLVRAAGDPGEVPALGGDGTVLVTGGTGSLGGLVAEHLVRRHGARRVLLLSRRGIGAPGAADLAERLAGLGARVDVASVDVADGEALARALAGVPAEHPVTGVVHAAGTLDDAVLTSHTPERLERVWRPKALGAWNLHMLTRDLPLEFFWVFSSAAGTLGNAGQAGYAAANAFCDALMVRRRDAGLPGMAVAWGPWDAGGMSAGLTAADLARLRGVRPLPAERGLALLDAARRLGEPVVVAADIAVAGVPAEELPPALRGRVGRTRRRAASGGGAPALAARLAGLDAGARAEVLAGLVREHVATVLGHASPDDVRPDANFEELGFDSLTVVGLRNKLAAATGLRLPATLAFDHPTPRALARYLGTRLDGVRAPVVPARAAARADDPVAIVAMACRYPGGVRSPEDLWELVSTGRDAIGEFPSNRGWDLDRLFAPDPGRPGSSHTREGGFLYEAGEFDAAFFGISPREALAADPQQRLLMEAAWETFERAGIDPGGLGGTPTGVYTGVMYHDYANGAADGDARLEGHVMPGTGSAISGRVAYTLGLEGPALTVDTACSSSLVAMHLACNALRQGECDLALAGGVTVMATPGLFPGFSRQRGLARDGRCKSFAASADGTGWGEGVGLLLLERLTDARRNGHRVLATIRGSAVNQDGASNGFTAPNGPSQERVIGAALASAGLGTSDVDAVEGHGTGTTLGDPIEAQAVLATYGRDRSPDRPLWLGSVKSNIGHTQAAAGAAGVIKMVAAMRNGVLPPSLHIDEPTPHVDWSAGAVRLLTEARDWPAGGRPRRAGVSSFGASGTNAHVIVEEGDPPAPAAEAEPVGAVPWVVSARSAEGLRAQAAKLKEFAAAAPEASPADVGWSLLTTRSLFEHRLVAVGSSSGELLAGLDAAGAEDGGPVARIGGDLVWLFSGQGSQRAGMGAGLYERFPVFAEAFDEVCELLNPHLDHDLASVVLAGTPDVIDHTTYAQAGLFALQIGLARLLTGMGVRPDAVVGHSIGEVAAAHVAGVLDLPGACRLVAARATLMGALPAGGAMVAVQAGADELDGTLPDGVGIASFNTADSSVVSGPEDLVAQVGTSWRERGRKTRRLTVSHAFHSVLMEPMLEEFAAALGDVSFGEPVVPLVSTLTGEPAGSGIASPEYWVRQVREPVRFHPAITHLADRAGAFLELGPGPVLATATQHIADDAPALAALNGDKPDAVAFGQALGRLHTGGLDVDWSPWFPADPRPRVVDLPTYAFQRRTYWLAAARGTGDATGLGLEPARHPLLGAAMRLADADTHVLTGRLPGTGNAGWLGDHRVLGTVLLPGTVLIEWALRAADEAGCAGVEELTLQAPLVLPGSGSLPVQIVVSRAGDDGRRAMRIFSRPGDEWVPHAEGVLTPEPAGAPDMLGGQWPPAGAEPLPVDGFYERVAAAGYEYGPAFHGMRAAWRDGTDLLGEIVLPEEAGDPAGFGLHPALLDAALHPALLARGTDGDGARLPFVWGGVSLWAKEARSVRVRLTPVEPDGLAMTVTDAAGSPVLRVEQLVLRPADPRQFRTRSRAVDGLFAVEWTPAPDPIAASPDDVEVVEPGNVDEALRSVRDRLTGPGSDGDHRLAIVTRGAVGESPDPDGAAVWGLVRSAQAEHPGRFVLVDLDEETDTGDVARYAVEPQVAVRDGGVLVPRLVRAGVPRELAGPVGERAWRLVADEVSTLDDVSVAGCPEVLGPLAAGQVRIDVYAAGVNFRDVLIGLGMVPGFGGIGGEGAGVVTEVGPDVTGLAPGDRVMGVFGGAFGPVAVADARSVVPMPEGWSFGQAAGVGVAFLTAWFGLVDLAELGPGQTVLVHAATGGVGRAAVQIAGHLGAEVYATASPGKHVLLEEMGIDEAHRASSRDLDFEDAFRAATGGRGVDVVLNSLAGEFTDASLRLLAGGGRFLEMGKTDIRSDPGVWYRAFDLAGDVPPERIESMLAELRELFVSGGLEALPVQAWPLGRAREALRFMSQARHTGKLVLDIPAAFDPDGTVLITGGTGTLGALTAHHLARAWGARHLLLVSRRGPDAPGAAELADQIPADVRIEAADIGDPDAVGDLIEGIDPDHPLTGVIHAAGVIDDGLITDLTPRQMTEVWKVKADGAANLDAATTDHRLAFFTVFSSAAGTTGSPGQANYAAANAYCDALIARRRAAGLPGQSIAWGLWESASGITGELSDTDLHRMRSSGITPLSDERGLALLDAAFEDGRAHLVASDLDVAGVPADVLPPLLRALAPDGGDARRAAANGHRRVDWAGQLAGRPADEQLGLLLGLVRTHAAAVLGHADPDALSAGTQLKDLGFDSLTAVELRNRLSAATGLRLPAALAFTYPSPAAIADHLRERLAPAEADPSAPVFGEVDRLEALIDRFAPDGDARTRLAKRLEGLLWRLGDSADGATAVDDGALDSASDDDMFALIDRELGSSTGSED</sequence>
<name>A0ABV4Q8C7_9ACTN</name>
<dbReference type="RefSeq" id="WP_371947564.1">
    <property type="nucleotide sequence ID" value="NZ_JAXCEI010000002.1"/>
</dbReference>
<keyword evidence="7" id="KW-0511">Multifunctional enzyme</keyword>
<dbReference type="SMART" id="SM00829">
    <property type="entry name" value="PKS_ER"/>
    <property type="match status" value="1"/>
</dbReference>
<dbReference type="InterPro" id="IPR001227">
    <property type="entry name" value="Ac_transferase_dom_sf"/>
</dbReference>
<evidence type="ECO:0000256" key="5">
    <source>
        <dbReference type="ARBA" id="ARBA00022679"/>
    </source>
</evidence>
<feature type="domain" description="PKS/mFAS DH" evidence="12">
    <location>
        <begin position="904"/>
        <end position="1191"/>
    </location>
</feature>
<evidence type="ECO:0000256" key="7">
    <source>
        <dbReference type="ARBA" id="ARBA00023268"/>
    </source>
</evidence>
<dbReference type="InterPro" id="IPR055123">
    <property type="entry name" value="SpnB-like_Rossmann"/>
</dbReference>
<dbReference type="InterPro" id="IPR013968">
    <property type="entry name" value="PKS_KR"/>
</dbReference>
<proteinExistence type="predicted"/>
<dbReference type="SUPFAM" id="SSF55048">
    <property type="entry name" value="Probable ACP-binding domain of malonyl-CoA ACP transacylase"/>
    <property type="match status" value="2"/>
</dbReference>
<dbReference type="InterPro" id="IPR036291">
    <property type="entry name" value="NAD(P)-bd_dom_sf"/>
</dbReference>
<evidence type="ECO:0000313" key="14">
    <source>
        <dbReference type="Proteomes" id="UP001569963"/>
    </source>
</evidence>
<dbReference type="InterPro" id="IPR032821">
    <property type="entry name" value="PKS_assoc"/>
</dbReference>
<comment type="cofactor">
    <cofactor evidence="1">
        <name>pantetheine 4'-phosphate</name>
        <dbReference type="ChEBI" id="CHEBI:47942"/>
    </cofactor>
</comment>
<dbReference type="InterPro" id="IPR049552">
    <property type="entry name" value="PKS_DH_N"/>
</dbReference>
<keyword evidence="4" id="KW-0597">Phosphoprotein</keyword>
<dbReference type="PROSITE" id="PS00012">
    <property type="entry name" value="PHOSPHOPANTETHEINE"/>
    <property type="match status" value="2"/>
</dbReference>
<dbReference type="InterPro" id="IPR018201">
    <property type="entry name" value="Ketoacyl_synth_AS"/>
</dbReference>
<dbReference type="Gene3D" id="1.10.1200.10">
    <property type="entry name" value="ACP-like"/>
    <property type="match status" value="2"/>
</dbReference>
<dbReference type="Pfam" id="PF08990">
    <property type="entry name" value="Docking"/>
    <property type="match status" value="1"/>
</dbReference>
<accession>A0ABV4Q8C7</accession>
<evidence type="ECO:0000256" key="6">
    <source>
        <dbReference type="ARBA" id="ARBA00023194"/>
    </source>
</evidence>
<dbReference type="InterPro" id="IPR009081">
    <property type="entry name" value="PP-bd_ACP"/>
</dbReference>
<dbReference type="SMART" id="SM00826">
    <property type="entry name" value="PKS_DH"/>
    <property type="match status" value="2"/>
</dbReference>
<dbReference type="Pfam" id="PF08240">
    <property type="entry name" value="ADH_N"/>
    <property type="match status" value="1"/>
</dbReference>
<dbReference type="InterPro" id="IPR014031">
    <property type="entry name" value="Ketoacyl_synth_C"/>
</dbReference>
<dbReference type="SMART" id="SM00827">
    <property type="entry name" value="PKS_AT"/>
    <property type="match status" value="2"/>
</dbReference>
<dbReference type="InterPro" id="IPR020841">
    <property type="entry name" value="PKS_Beta-ketoAc_synthase_dom"/>
</dbReference>
<dbReference type="Pfam" id="PF00550">
    <property type="entry name" value="PP-binding"/>
    <property type="match status" value="2"/>
</dbReference>
<dbReference type="InterPro" id="IPR020807">
    <property type="entry name" value="PKS_DH"/>
</dbReference>
<dbReference type="InterPro" id="IPR014043">
    <property type="entry name" value="Acyl_transferase_dom"/>
</dbReference>
<comment type="pathway">
    <text evidence="2">Antibiotic biosynthesis.</text>
</comment>
<dbReference type="InterPro" id="IPR020806">
    <property type="entry name" value="PKS_PP-bd"/>
</dbReference>
<dbReference type="InterPro" id="IPR042104">
    <property type="entry name" value="PKS_dehydratase_sf"/>
</dbReference>
<feature type="domain" description="PKS/mFAS DH" evidence="12">
    <location>
        <begin position="2617"/>
        <end position="2888"/>
    </location>
</feature>
<evidence type="ECO:0000256" key="1">
    <source>
        <dbReference type="ARBA" id="ARBA00001957"/>
    </source>
</evidence>
<comment type="caution">
    <text evidence="13">The sequence shown here is derived from an EMBL/GenBank/DDBJ whole genome shotgun (WGS) entry which is preliminary data.</text>
</comment>
<dbReference type="InterPro" id="IPR036736">
    <property type="entry name" value="ACP-like_sf"/>
</dbReference>
<dbReference type="PROSITE" id="PS52019">
    <property type="entry name" value="PKS_MFAS_DH"/>
    <property type="match status" value="2"/>
</dbReference>
<dbReference type="Pfam" id="PF21089">
    <property type="entry name" value="PKS_DH_N"/>
    <property type="match status" value="2"/>
</dbReference>
<gene>
    <name evidence="13" type="ORF">SM611_04715</name>
</gene>
<dbReference type="Pfam" id="PF02801">
    <property type="entry name" value="Ketoacyl-synt_C"/>
    <property type="match status" value="2"/>
</dbReference>
<dbReference type="PROSITE" id="PS50075">
    <property type="entry name" value="CARRIER"/>
    <property type="match status" value="2"/>
</dbReference>
<dbReference type="InterPro" id="IPR050091">
    <property type="entry name" value="PKS_NRPS_Biosynth_Enz"/>
</dbReference>
<dbReference type="Pfam" id="PF00698">
    <property type="entry name" value="Acyl_transf_1"/>
    <property type="match status" value="2"/>
</dbReference>
<dbReference type="Pfam" id="PF08659">
    <property type="entry name" value="KR"/>
    <property type="match status" value="2"/>
</dbReference>
<dbReference type="InterPro" id="IPR020843">
    <property type="entry name" value="ER"/>
</dbReference>
<reference evidence="13 14" key="1">
    <citation type="submission" date="2023-11" db="EMBL/GenBank/DDBJ databases">
        <title>Actinomadura monticuli sp. nov., isolated from volcanic ash.</title>
        <authorList>
            <person name="Lee S.D."/>
            <person name="Yang H."/>
            <person name="Kim I.S."/>
        </authorList>
    </citation>
    <scope>NUCLEOTIDE SEQUENCE [LARGE SCALE GENOMIC DNA]</scope>
    <source>
        <strain evidence="13 14">DLS-62</strain>
    </source>
</reference>
<keyword evidence="8" id="KW-0012">Acyltransferase</keyword>
<dbReference type="Proteomes" id="UP001569963">
    <property type="component" value="Unassembled WGS sequence"/>
</dbReference>
<keyword evidence="6" id="KW-0045">Antibiotic biosynthesis</keyword>
<dbReference type="PROSITE" id="PS52004">
    <property type="entry name" value="KS3_2"/>
    <property type="match status" value="2"/>
</dbReference>
<dbReference type="SMART" id="SM00823">
    <property type="entry name" value="PKS_PP"/>
    <property type="match status" value="2"/>
</dbReference>
<dbReference type="Pfam" id="PF22953">
    <property type="entry name" value="SpnB_Rossmann"/>
    <property type="match status" value="2"/>
</dbReference>
<dbReference type="Pfam" id="PF00109">
    <property type="entry name" value="ketoacyl-synt"/>
    <property type="match status" value="2"/>
</dbReference>
<feature type="region of interest" description="N-terminal hotdog fold" evidence="9">
    <location>
        <begin position="2617"/>
        <end position="2738"/>
    </location>
</feature>
<dbReference type="CDD" id="cd00833">
    <property type="entry name" value="PKS"/>
    <property type="match status" value="2"/>
</dbReference>
<dbReference type="InterPro" id="IPR011032">
    <property type="entry name" value="GroES-like_sf"/>
</dbReference>
<dbReference type="Gene3D" id="3.90.180.10">
    <property type="entry name" value="Medium-chain alcohol dehydrogenases, catalytic domain"/>
    <property type="match status" value="1"/>
</dbReference>
<dbReference type="SMART" id="SM00822">
    <property type="entry name" value="PKS_KR"/>
    <property type="match status" value="2"/>
</dbReference>
<dbReference type="InterPro" id="IPR016035">
    <property type="entry name" value="Acyl_Trfase/lysoPLipase"/>
</dbReference>
<dbReference type="InterPro" id="IPR013154">
    <property type="entry name" value="ADH-like_N"/>
</dbReference>
<dbReference type="Gene3D" id="3.40.47.10">
    <property type="match status" value="2"/>
</dbReference>
<keyword evidence="5" id="KW-0808">Transferase</keyword>
<feature type="domain" description="Ketosynthase family 3 (KS3)" evidence="11">
    <location>
        <begin position="33"/>
        <end position="454"/>
    </location>
</feature>
<feature type="active site" description="Proton donor; for dehydratase activity" evidence="9">
    <location>
        <position position="2811"/>
    </location>
</feature>
<dbReference type="Pfam" id="PF16197">
    <property type="entry name" value="KAsynt_C_assoc"/>
    <property type="match status" value="2"/>
</dbReference>
<feature type="domain" description="Ketosynthase family 3 (KS3)" evidence="11">
    <location>
        <begin position="1736"/>
        <end position="2161"/>
    </location>
</feature>
<feature type="region of interest" description="C-terminal hotdog fold" evidence="9">
    <location>
        <begin position="2751"/>
        <end position="2888"/>
    </location>
</feature>
<dbReference type="SMART" id="SM00825">
    <property type="entry name" value="PKS_KS"/>
    <property type="match status" value="2"/>
</dbReference>
<dbReference type="Pfam" id="PF13602">
    <property type="entry name" value="ADH_zinc_N_2"/>
    <property type="match status" value="1"/>
</dbReference>
<dbReference type="InterPro" id="IPR049900">
    <property type="entry name" value="PKS_mFAS_DH"/>
</dbReference>
<dbReference type="Gene3D" id="3.40.50.720">
    <property type="entry name" value="NAD(P)-binding Rossmann-like Domain"/>
    <property type="match status" value="4"/>
</dbReference>
<keyword evidence="14" id="KW-1185">Reference proteome</keyword>
<dbReference type="InterPro" id="IPR049551">
    <property type="entry name" value="PKS_DH_C"/>
</dbReference>
<dbReference type="SUPFAM" id="SSF52151">
    <property type="entry name" value="FabD/lysophospholipase-like"/>
    <property type="match status" value="2"/>
</dbReference>
<dbReference type="Gene3D" id="3.40.366.10">
    <property type="entry name" value="Malonyl-Coenzyme A Acyl Carrier Protein, domain 2"/>
    <property type="match status" value="2"/>
</dbReference>
<dbReference type="SUPFAM" id="SSF50129">
    <property type="entry name" value="GroES-like"/>
    <property type="match status" value="1"/>
</dbReference>
<evidence type="ECO:0000256" key="2">
    <source>
        <dbReference type="ARBA" id="ARBA00004792"/>
    </source>
</evidence>
<dbReference type="InterPro" id="IPR015083">
    <property type="entry name" value="NorB/c/GfsB-D-like_docking"/>
</dbReference>
<evidence type="ECO:0000256" key="8">
    <source>
        <dbReference type="ARBA" id="ARBA00023315"/>
    </source>
</evidence>
<evidence type="ECO:0000313" key="13">
    <source>
        <dbReference type="EMBL" id="MFA1538224.1"/>
    </source>
</evidence>
<keyword evidence="3" id="KW-0596">Phosphopantetheine</keyword>
<dbReference type="Gene3D" id="3.30.70.3290">
    <property type="match status" value="2"/>
</dbReference>
<dbReference type="SMART" id="SM01294">
    <property type="entry name" value="PKS_PP_betabranch"/>
    <property type="match status" value="1"/>
</dbReference>
<evidence type="ECO:0000256" key="4">
    <source>
        <dbReference type="ARBA" id="ARBA00022553"/>
    </source>
</evidence>
<dbReference type="PROSITE" id="PS00606">
    <property type="entry name" value="KS3_1"/>
    <property type="match status" value="1"/>
</dbReference>
<dbReference type="PANTHER" id="PTHR43775">
    <property type="entry name" value="FATTY ACID SYNTHASE"/>
    <property type="match status" value="1"/>
</dbReference>
<dbReference type="EMBL" id="JAXCEI010000002">
    <property type="protein sequence ID" value="MFA1538224.1"/>
    <property type="molecule type" value="Genomic_DNA"/>
</dbReference>
<dbReference type="SUPFAM" id="SSF47336">
    <property type="entry name" value="ACP-like"/>
    <property type="match status" value="2"/>
</dbReference>
<evidence type="ECO:0000256" key="9">
    <source>
        <dbReference type="PROSITE-ProRule" id="PRU01363"/>
    </source>
</evidence>
<feature type="active site" description="Proton donor; for dehydratase activity" evidence="9">
    <location>
        <position position="1100"/>
    </location>
</feature>
<feature type="active site" description="Proton acceptor; for dehydratase activity" evidence="9">
    <location>
        <position position="2650"/>
    </location>
</feature>
<evidence type="ECO:0000259" key="12">
    <source>
        <dbReference type="PROSITE" id="PS52019"/>
    </source>
</evidence>